<keyword evidence="9" id="KW-0966">Cell projection</keyword>
<evidence type="ECO:0000256" key="4">
    <source>
        <dbReference type="ARBA" id="ARBA00022448"/>
    </source>
</evidence>
<proteinExistence type="inferred from homology"/>
<comment type="similarity">
    <text evidence="2">Belongs to the FliH family.</text>
</comment>
<evidence type="ECO:0000256" key="1">
    <source>
        <dbReference type="ARBA" id="ARBA00003041"/>
    </source>
</evidence>
<keyword evidence="10" id="KW-1185">Reference proteome</keyword>
<evidence type="ECO:0000256" key="5">
    <source>
        <dbReference type="ARBA" id="ARBA00022795"/>
    </source>
</evidence>
<dbReference type="PANTHER" id="PTHR34982:SF1">
    <property type="entry name" value="FLAGELLAR ASSEMBLY PROTEIN FLIH"/>
    <property type="match status" value="1"/>
</dbReference>
<evidence type="ECO:0000259" key="8">
    <source>
        <dbReference type="Pfam" id="PF02108"/>
    </source>
</evidence>
<keyword evidence="4" id="KW-0813">Transport</keyword>
<organism evidence="9 10">
    <name type="scientific">Sphingomonas jejuensis</name>
    <dbReference type="NCBI Taxonomy" id="904715"/>
    <lineage>
        <taxon>Bacteria</taxon>
        <taxon>Pseudomonadati</taxon>
        <taxon>Pseudomonadota</taxon>
        <taxon>Alphaproteobacteria</taxon>
        <taxon>Sphingomonadales</taxon>
        <taxon>Sphingomonadaceae</taxon>
        <taxon>Sphingomonas</taxon>
    </lineage>
</organism>
<dbReference type="InterPro" id="IPR018035">
    <property type="entry name" value="Flagellar_FliH/T3SS_HrpE"/>
</dbReference>
<dbReference type="EMBL" id="JAATJE010000002">
    <property type="protein sequence ID" value="NJC34728.1"/>
    <property type="molecule type" value="Genomic_DNA"/>
</dbReference>
<keyword evidence="9" id="KW-0969">Cilium</keyword>
<protein>
    <recommendedName>
        <fullName evidence="3">Flagellar assembly protein FliH</fullName>
    </recommendedName>
</protein>
<gene>
    <name evidence="9" type="ORF">GGR88_002242</name>
</gene>
<keyword evidence="6" id="KW-0653">Protein transport</keyword>
<dbReference type="Proteomes" id="UP000734218">
    <property type="component" value="Unassembled WGS sequence"/>
</dbReference>
<keyword evidence="7" id="KW-1006">Bacterial flagellum protein export</keyword>
<evidence type="ECO:0000313" key="10">
    <source>
        <dbReference type="Proteomes" id="UP000734218"/>
    </source>
</evidence>
<reference evidence="9 10" key="1">
    <citation type="submission" date="2020-03" db="EMBL/GenBank/DDBJ databases">
        <title>Genomic Encyclopedia of Type Strains, Phase IV (KMG-IV): sequencing the most valuable type-strain genomes for metagenomic binning, comparative biology and taxonomic classification.</title>
        <authorList>
            <person name="Goeker M."/>
        </authorList>
    </citation>
    <scope>NUCLEOTIDE SEQUENCE [LARGE SCALE GENOMIC DNA]</scope>
    <source>
        <strain evidence="9 10">DSM 27651</strain>
    </source>
</reference>
<sequence>MSKGFAAGLAARTVDASTIGQIMAGMRGFAPVSPGGSAPATAAEPRHFQPAAPGTNPTAGWDMFDADADGHAVEMPDAAEIAIEAARAEGYALGIAAGEAAAHAAHSANDEATAMLTAALSRLRPFDQEQLAQRLGRTVLHLVRQMVGEAAVDADRLAARIKAAAALLSDSAGAGILHLNPADLPLVEGLVPEPLFAIADPALPRGGLLLESRDAVIEDGPEQWLQQLSAALDRVPLPDVPAC</sequence>
<dbReference type="Pfam" id="PF02108">
    <property type="entry name" value="FliH"/>
    <property type="match status" value="1"/>
</dbReference>
<comment type="caution">
    <text evidence="9">The sequence shown here is derived from an EMBL/GenBank/DDBJ whole genome shotgun (WGS) entry which is preliminary data.</text>
</comment>
<evidence type="ECO:0000256" key="7">
    <source>
        <dbReference type="ARBA" id="ARBA00023225"/>
    </source>
</evidence>
<accession>A0ABX0XMW7</accession>
<evidence type="ECO:0000256" key="2">
    <source>
        <dbReference type="ARBA" id="ARBA00006602"/>
    </source>
</evidence>
<keyword evidence="5" id="KW-1005">Bacterial flagellum biogenesis</keyword>
<keyword evidence="9" id="KW-0282">Flagellum</keyword>
<dbReference type="PANTHER" id="PTHR34982">
    <property type="entry name" value="YOP PROTEINS TRANSLOCATION PROTEIN L"/>
    <property type="match status" value="1"/>
</dbReference>
<name>A0ABX0XMW7_9SPHN</name>
<dbReference type="RefSeq" id="WP_167954968.1">
    <property type="nucleotide sequence ID" value="NZ_JAATJE010000002.1"/>
</dbReference>
<evidence type="ECO:0000256" key="3">
    <source>
        <dbReference type="ARBA" id="ARBA00016507"/>
    </source>
</evidence>
<evidence type="ECO:0000313" key="9">
    <source>
        <dbReference type="EMBL" id="NJC34728.1"/>
    </source>
</evidence>
<evidence type="ECO:0000256" key="6">
    <source>
        <dbReference type="ARBA" id="ARBA00022927"/>
    </source>
</evidence>
<dbReference type="InterPro" id="IPR051472">
    <property type="entry name" value="T3SS_Stator/FliH"/>
</dbReference>
<feature type="domain" description="Flagellar assembly protein FliH/Type III secretion system HrpE" evidence="8">
    <location>
        <begin position="112"/>
        <end position="218"/>
    </location>
</feature>
<comment type="function">
    <text evidence="1">Needed for flagellar regrowth and assembly.</text>
</comment>